<feature type="transmembrane region" description="Helical" evidence="7">
    <location>
        <begin position="6"/>
        <end position="28"/>
    </location>
</feature>
<dbReference type="AlphaFoldDB" id="A0A1G8QKW1"/>
<reference evidence="8 9" key="1">
    <citation type="submission" date="2016-10" db="EMBL/GenBank/DDBJ databases">
        <authorList>
            <person name="de Groot N.N."/>
        </authorList>
    </citation>
    <scope>NUCLEOTIDE SEQUENCE [LARGE SCALE GENOMIC DNA]</scope>
    <source>
        <strain evidence="8 9">WG7</strain>
    </source>
</reference>
<keyword evidence="6 7" id="KW-0472">Membrane</keyword>
<evidence type="ECO:0000256" key="4">
    <source>
        <dbReference type="ARBA" id="ARBA00022692"/>
    </source>
</evidence>
<dbReference type="PANTHER" id="PTHR34229:SF1">
    <property type="entry name" value="METAL TRANSPORT PROTEIN HI_1621-RELATED"/>
    <property type="match status" value="1"/>
</dbReference>
<organism evidence="8 9">
    <name type="scientific">Halanaerobium congolense</name>
    <dbReference type="NCBI Taxonomy" id="54121"/>
    <lineage>
        <taxon>Bacteria</taxon>
        <taxon>Bacillati</taxon>
        <taxon>Bacillota</taxon>
        <taxon>Clostridia</taxon>
        <taxon>Halanaerobiales</taxon>
        <taxon>Halanaerobiaceae</taxon>
        <taxon>Halanaerobium</taxon>
    </lineage>
</organism>
<dbReference type="EMBL" id="FNEH01000025">
    <property type="protein sequence ID" value="SDJ05347.1"/>
    <property type="molecule type" value="Genomic_DNA"/>
</dbReference>
<evidence type="ECO:0000256" key="5">
    <source>
        <dbReference type="ARBA" id="ARBA00022989"/>
    </source>
</evidence>
<accession>A0A1G8QKW1</accession>
<evidence type="ECO:0000256" key="1">
    <source>
        <dbReference type="ARBA" id="ARBA00004651"/>
    </source>
</evidence>
<proteinExistence type="predicted"/>
<keyword evidence="5 7" id="KW-1133">Transmembrane helix</keyword>
<dbReference type="NCBIfam" id="NF004905">
    <property type="entry name" value="PRK06265.1-5"/>
    <property type="match status" value="1"/>
</dbReference>
<keyword evidence="4 7" id="KW-0812">Transmembrane</keyword>
<evidence type="ECO:0000256" key="2">
    <source>
        <dbReference type="ARBA" id="ARBA00022448"/>
    </source>
</evidence>
<gene>
    <name evidence="8" type="ORF">SAMN04515654_12514</name>
</gene>
<protein>
    <submittedName>
        <fullName evidence="8">Cobalt/nickel transport system permease protein</fullName>
    </submittedName>
</protein>
<dbReference type="Pfam" id="PF01891">
    <property type="entry name" value="CbiM"/>
    <property type="match status" value="1"/>
</dbReference>
<evidence type="ECO:0000313" key="9">
    <source>
        <dbReference type="Proteomes" id="UP000198945"/>
    </source>
</evidence>
<feature type="transmembrane region" description="Helical" evidence="7">
    <location>
        <begin position="130"/>
        <end position="155"/>
    </location>
</feature>
<comment type="subcellular location">
    <subcellularLocation>
        <location evidence="1">Cell membrane</location>
        <topology evidence="1">Multi-pass membrane protein</topology>
    </subcellularLocation>
</comment>
<evidence type="ECO:0000313" key="8">
    <source>
        <dbReference type="EMBL" id="SDJ05347.1"/>
    </source>
</evidence>
<feature type="transmembrane region" description="Helical" evidence="7">
    <location>
        <begin position="94"/>
        <end position="118"/>
    </location>
</feature>
<keyword evidence="2" id="KW-0813">Transport</keyword>
<evidence type="ECO:0000256" key="3">
    <source>
        <dbReference type="ARBA" id="ARBA00022475"/>
    </source>
</evidence>
<dbReference type="Proteomes" id="UP000198945">
    <property type="component" value="Unassembled WGS sequence"/>
</dbReference>
<feature type="transmembrane region" description="Helical" evidence="7">
    <location>
        <begin position="40"/>
        <end position="57"/>
    </location>
</feature>
<dbReference type="RefSeq" id="WP_089716932.1">
    <property type="nucleotide sequence ID" value="NZ_FNEH01000025.1"/>
</dbReference>
<evidence type="ECO:0000256" key="7">
    <source>
        <dbReference type="SAM" id="Phobius"/>
    </source>
</evidence>
<evidence type="ECO:0000256" key="6">
    <source>
        <dbReference type="ARBA" id="ARBA00023136"/>
    </source>
</evidence>
<name>A0A1G8QKW1_9FIRM</name>
<feature type="transmembrane region" description="Helical" evidence="7">
    <location>
        <begin position="63"/>
        <end position="87"/>
    </location>
</feature>
<dbReference type="GO" id="GO:0005886">
    <property type="term" value="C:plasma membrane"/>
    <property type="evidence" value="ECO:0007669"/>
    <property type="project" value="UniProtKB-SubCell"/>
</dbReference>
<feature type="transmembrane region" description="Helical" evidence="7">
    <location>
        <begin position="167"/>
        <end position="188"/>
    </location>
</feature>
<dbReference type="InterPro" id="IPR002751">
    <property type="entry name" value="CbiM/NikMN"/>
</dbReference>
<dbReference type="Gene3D" id="1.10.1760.20">
    <property type="match status" value="1"/>
</dbReference>
<dbReference type="GO" id="GO:0000041">
    <property type="term" value="P:transition metal ion transport"/>
    <property type="evidence" value="ECO:0007669"/>
    <property type="project" value="InterPro"/>
</dbReference>
<sequence length="203" mass="21628">MHISEGVLSAPILISGAVLTAAGVTVGLKKMKDQDIPRTALISAALFVASLIHLPLGPTSVHLILNGTAGIILGWQIFPAILISLFLQSILFQFGGITTLGINTFNIAFPGIAAYYLFSFARINSNFRLGILSFISGGFAVFLTSILVAFSLAFTDQSFLEIAKLSVVSYLPVIIIEGIITVFVVFSIKKININILGGIKEDV</sequence>
<dbReference type="PANTHER" id="PTHR34229">
    <property type="entry name" value="METAL TRANSPORT PROTEIN HI_1621-RELATED"/>
    <property type="match status" value="1"/>
</dbReference>
<keyword evidence="3" id="KW-1003">Cell membrane</keyword>